<dbReference type="PANTHER" id="PTHR23534:SF1">
    <property type="entry name" value="MAJOR FACILITATOR SUPERFAMILY PROTEIN"/>
    <property type="match status" value="1"/>
</dbReference>
<dbReference type="Gene3D" id="1.20.1250.20">
    <property type="entry name" value="MFS general substrate transporter like domains"/>
    <property type="match status" value="2"/>
</dbReference>
<feature type="domain" description="Major facilitator superfamily (MFS) profile" evidence="7">
    <location>
        <begin position="27"/>
        <end position="424"/>
    </location>
</feature>
<evidence type="ECO:0000313" key="9">
    <source>
        <dbReference type="Proteomes" id="UP000625804"/>
    </source>
</evidence>
<dbReference type="GO" id="GO:0005886">
    <property type="term" value="C:plasma membrane"/>
    <property type="evidence" value="ECO:0007669"/>
    <property type="project" value="UniProtKB-SubCell"/>
</dbReference>
<evidence type="ECO:0000256" key="5">
    <source>
        <dbReference type="ARBA" id="ARBA00023136"/>
    </source>
</evidence>
<feature type="transmembrane region" description="Helical" evidence="6">
    <location>
        <begin position="334"/>
        <end position="360"/>
    </location>
</feature>
<protein>
    <submittedName>
        <fullName evidence="8">MFS transporter</fullName>
    </submittedName>
</protein>
<dbReference type="EMBL" id="JABTTE010000010">
    <property type="protein sequence ID" value="NSL51896.1"/>
    <property type="molecule type" value="Genomic_DNA"/>
</dbReference>
<keyword evidence="2" id="KW-0813">Transport</keyword>
<keyword evidence="5 6" id="KW-0472">Membrane</keyword>
<accession>A0A8J8GEY2</accession>
<dbReference type="SUPFAM" id="SSF103473">
    <property type="entry name" value="MFS general substrate transporter"/>
    <property type="match status" value="1"/>
</dbReference>
<name>A0A8J8GEY2_9BACI</name>
<keyword evidence="9" id="KW-1185">Reference proteome</keyword>
<feature type="transmembrane region" description="Helical" evidence="6">
    <location>
        <begin position="243"/>
        <end position="265"/>
    </location>
</feature>
<comment type="subcellular location">
    <subcellularLocation>
        <location evidence="1">Cell membrane</location>
        <topology evidence="1">Multi-pass membrane protein</topology>
    </subcellularLocation>
</comment>
<feature type="transmembrane region" description="Helical" evidence="6">
    <location>
        <begin position="94"/>
        <end position="114"/>
    </location>
</feature>
<feature type="transmembrane region" description="Helical" evidence="6">
    <location>
        <begin position="310"/>
        <end position="328"/>
    </location>
</feature>
<feature type="transmembrane region" description="Helical" evidence="6">
    <location>
        <begin position="277"/>
        <end position="298"/>
    </location>
</feature>
<dbReference type="PROSITE" id="PS50850">
    <property type="entry name" value="MFS"/>
    <property type="match status" value="1"/>
</dbReference>
<dbReference type="AlphaFoldDB" id="A0A8J8GEY2"/>
<evidence type="ECO:0000256" key="6">
    <source>
        <dbReference type="SAM" id="Phobius"/>
    </source>
</evidence>
<evidence type="ECO:0000256" key="3">
    <source>
        <dbReference type="ARBA" id="ARBA00022692"/>
    </source>
</evidence>
<evidence type="ECO:0000256" key="2">
    <source>
        <dbReference type="ARBA" id="ARBA00022448"/>
    </source>
</evidence>
<dbReference type="Pfam" id="PF07690">
    <property type="entry name" value="MFS_1"/>
    <property type="match status" value="1"/>
</dbReference>
<feature type="transmembrane region" description="Helical" evidence="6">
    <location>
        <begin position="184"/>
        <end position="209"/>
    </location>
</feature>
<organism evidence="8 9">
    <name type="scientific">Calidifontibacillus erzurumensis</name>
    <dbReference type="NCBI Taxonomy" id="2741433"/>
    <lineage>
        <taxon>Bacteria</taxon>
        <taxon>Bacillati</taxon>
        <taxon>Bacillota</taxon>
        <taxon>Bacilli</taxon>
        <taxon>Bacillales</taxon>
        <taxon>Bacillaceae</taxon>
        <taxon>Calidifontibacillus/Schinkia group</taxon>
        <taxon>Calidifontibacillus</taxon>
    </lineage>
</organism>
<dbReference type="InterPro" id="IPR020846">
    <property type="entry name" value="MFS_dom"/>
</dbReference>
<feature type="transmembrane region" description="Helical" evidence="6">
    <location>
        <begin position="153"/>
        <end position="172"/>
    </location>
</feature>
<gene>
    <name evidence="8" type="ORF">HR057_09055</name>
</gene>
<feature type="transmembrane region" description="Helical" evidence="6">
    <location>
        <begin position="64"/>
        <end position="82"/>
    </location>
</feature>
<proteinExistence type="predicted"/>
<reference evidence="8" key="1">
    <citation type="submission" date="2020-06" db="EMBL/GenBank/DDBJ databases">
        <title>A novel thermopfilic bacterium from Erzurum, Turkey.</title>
        <authorList>
            <person name="Adiguzel A."/>
            <person name="Ay H."/>
            <person name="Baltaci M.O."/>
        </authorList>
    </citation>
    <scope>NUCLEOTIDE SEQUENCE</scope>
    <source>
        <strain evidence="8">P2</strain>
    </source>
</reference>
<dbReference type="Proteomes" id="UP000625804">
    <property type="component" value="Unassembled WGS sequence"/>
</dbReference>
<evidence type="ECO:0000256" key="4">
    <source>
        <dbReference type="ARBA" id="ARBA00022989"/>
    </source>
</evidence>
<evidence type="ECO:0000256" key="1">
    <source>
        <dbReference type="ARBA" id="ARBA00004651"/>
    </source>
</evidence>
<dbReference type="PANTHER" id="PTHR23534">
    <property type="entry name" value="MFS PERMEASE"/>
    <property type="match status" value="1"/>
</dbReference>
<comment type="caution">
    <text evidence="8">The sequence shown here is derived from an EMBL/GenBank/DDBJ whole genome shotgun (WGS) entry which is preliminary data.</text>
</comment>
<feature type="transmembrane region" description="Helical" evidence="6">
    <location>
        <begin position="372"/>
        <end position="394"/>
    </location>
</feature>
<feature type="transmembrane region" description="Helical" evidence="6">
    <location>
        <begin position="120"/>
        <end position="141"/>
    </location>
</feature>
<evidence type="ECO:0000313" key="8">
    <source>
        <dbReference type="EMBL" id="NSL51896.1"/>
    </source>
</evidence>
<evidence type="ECO:0000259" key="7">
    <source>
        <dbReference type="PROSITE" id="PS50850"/>
    </source>
</evidence>
<keyword evidence="4 6" id="KW-1133">Transmembrane helix</keyword>
<feature type="transmembrane region" description="Helical" evidence="6">
    <location>
        <begin position="27"/>
        <end position="52"/>
    </location>
</feature>
<keyword evidence="3 6" id="KW-0812">Transmembrane</keyword>
<dbReference type="GO" id="GO:0022857">
    <property type="term" value="F:transmembrane transporter activity"/>
    <property type="evidence" value="ECO:0007669"/>
    <property type="project" value="InterPro"/>
</dbReference>
<feature type="transmembrane region" description="Helical" evidence="6">
    <location>
        <begin position="400"/>
        <end position="419"/>
    </location>
</feature>
<dbReference type="InterPro" id="IPR011701">
    <property type="entry name" value="MFS"/>
</dbReference>
<dbReference type="InterPro" id="IPR036259">
    <property type="entry name" value="MFS_trans_sf"/>
</dbReference>
<sequence length="427" mass="44811">MMLKLQTTDINKIAASKDLQKNLYKRTLIVVLLSQTLGGAGLAAGISVGALLAKDILGTDSLTGLPTALFTLGSALSAYIVGQIAQTHGRRLSLSFGFLTGGLGALGVVLAAYFHSIIFLFVSLFIYGAGTSTNLQARYAGTDLAKPYERAKAASIAMVATTFGAVVGPNLITPMGKLAEAIYIPALAGPFLLAAVAYCSAGLMFFFFLKPDPLQVARVIEETNIGQQVTPPDLSTEKQVQRIGIITGASILILSQIIMVAIMTMTPIHMEHHNRSLTAVGVVISLHIAAMYLPSLLTGALVDKIGRIKMAIASAVTIAISGIMAAYVPGESVFLLSIALMLLGLGWNFGLITGTAIIVDSTTIHNRPKIQGSIDVGVALGGATGGLLSSVIFAHYSYTALSLIGAYLSLLIVLIIMWVKIKKRVPI</sequence>